<dbReference type="EMBL" id="LLXL01000246">
    <property type="protein sequence ID" value="PKK75368.1"/>
    <property type="molecule type" value="Genomic_DNA"/>
</dbReference>
<name>A0A2N1NNC9_9GLOM</name>
<dbReference type="AlphaFoldDB" id="A0A2N1NNC9"/>
<evidence type="ECO:0000313" key="1">
    <source>
        <dbReference type="EMBL" id="PKK75368.1"/>
    </source>
</evidence>
<organism evidence="1 2">
    <name type="scientific">Rhizophagus irregularis</name>
    <dbReference type="NCBI Taxonomy" id="588596"/>
    <lineage>
        <taxon>Eukaryota</taxon>
        <taxon>Fungi</taxon>
        <taxon>Fungi incertae sedis</taxon>
        <taxon>Mucoromycota</taxon>
        <taxon>Glomeromycotina</taxon>
        <taxon>Glomeromycetes</taxon>
        <taxon>Glomerales</taxon>
        <taxon>Glomeraceae</taxon>
        <taxon>Rhizophagus</taxon>
    </lineage>
</organism>
<comment type="caution">
    <text evidence="1">The sequence shown here is derived from an EMBL/GenBank/DDBJ whole genome shotgun (WGS) entry which is preliminary data.</text>
</comment>
<dbReference type="Proteomes" id="UP000233469">
    <property type="component" value="Unassembled WGS sequence"/>
</dbReference>
<proteinExistence type="predicted"/>
<accession>A0A2N1NNC9</accession>
<evidence type="ECO:0000313" key="2">
    <source>
        <dbReference type="Proteomes" id="UP000233469"/>
    </source>
</evidence>
<gene>
    <name evidence="1" type="ORF">RhiirC2_773690</name>
</gene>
<sequence>MNCAGLRWCLKLPLLQNKVKTTTNEWIITKTTGIAPGKRREINDVINNENGKFYAFSGLDTNDQNVVTTFNMNILDINSYDTKVDNDDIATPVLNPLAVLNTKVVPYEWSVPTPAPPLPLTTNLHSAKLVGNYMFINFGKLINSYSRFYMGRKFEPEQLSQSQNRTTTVNTSSTGLSVAIPVDNGKQIGIIGAVGLSWS</sequence>
<reference evidence="1 2" key="2">
    <citation type="submission" date="2017-10" db="EMBL/GenBank/DDBJ databases">
        <title>Extensive intraspecific genome diversity in a model arbuscular mycorrhizal fungus.</title>
        <authorList>
            <person name="Chen E.C.H."/>
            <person name="Morin E."/>
            <person name="Baudet D."/>
            <person name="Noel J."/>
            <person name="Ndikumana S."/>
            <person name="Charron P."/>
            <person name="St-Onge C."/>
            <person name="Giorgi J."/>
            <person name="Grigoriev I.V."/>
            <person name="Roux C."/>
            <person name="Martin F.M."/>
            <person name="Corradi N."/>
        </authorList>
    </citation>
    <scope>NUCLEOTIDE SEQUENCE [LARGE SCALE GENOMIC DNA]</scope>
    <source>
        <strain evidence="1 2">C2</strain>
    </source>
</reference>
<dbReference type="VEuPathDB" id="FungiDB:FUN_019229"/>
<protein>
    <submittedName>
        <fullName evidence="1">Uncharacterized protein</fullName>
    </submittedName>
</protein>
<dbReference type="VEuPathDB" id="FungiDB:RhiirFUN_020685"/>
<reference evidence="1 2" key="1">
    <citation type="submission" date="2016-04" db="EMBL/GenBank/DDBJ databases">
        <title>Genome analyses suggest a sexual origin of heterokaryosis in a supposedly ancient asexual fungus.</title>
        <authorList>
            <person name="Ropars J."/>
            <person name="Sedzielewska K."/>
            <person name="Noel J."/>
            <person name="Charron P."/>
            <person name="Farinelli L."/>
            <person name="Marton T."/>
            <person name="Kruger M."/>
            <person name="Pelin A."/>
            <person name="Brachmann A."/>
            <person name="Corradi N."/>
        </authorList>
    </citation>
    <scope>NUCLEOTIDE SEQUENCE [LARGE SCALE GENOMIC DNA]</scope>
    <source>
        <strain evidence="1 2">C2</strain>
    </source>
</reference>